<dbReference type="EMBL" id="CABFNO020001560">
    <property type="protein sequence ID" value="CAH0001983.1"/>
    <property type="molecule type" value="Genomic_DNA"/>
</dbReference>
<protein>
    <submittedName>
        <fullName evidence="2">Uncharacterized protein</fullName>
    </submittedName>
</protein>
<dbReference type="Proteomes" id="UP000754883">
    <property type="component" value="Unassembled WGS sequence"/>
</dbReference>
<sequence length="85" mass="8914">MPFIATGTTGVHQLRRSSKDLMVDLMATKVPVTRPAAQASMGKSSTTENTSKEMEAASALVSLSSVQTTAEDVEAANILLAMSRS</sequence>
<organism evidence="2 3">
    <name type="scientific">Clonostachys byssicola</name>
    <dbReference type="NCBI Taxonomy" id="160290"/>
    <lineage>
        <taxon>Eukaryota</taxon>
        <taxon>Fungi</taxon>
        <taxon>Dikarya</taxon>
        <taxon>Ascomycota</taxon>
        <taxon>Pezizomycotina</taxon>
        <taxon>Sordariomycetes</taxon>
        <taxon>Hypocreomycetidae</taxon>
        <taxon>Hypocreales</taxon>
        <taxon>Bionectriaceae</taxon>
        <taxon>Clonostachys</taxon>
    </lineage>
</organism>
<evidence type="ECO:0000313" key="3">
    <source>
        <dbReference type="Proteomes" id="UP000754883"/>
    </source>
</evidence>
<reference evidence="2" key="1">
    <citation type="submission" date="2021-10" db="EMBL/GenBank/DDBJ databases">
        <authorList>
            <person name="Piombo E."/>
        </authorList>
    </citation>
    <scope>NUCLEOTIDE SEQUENCE</scope>
</reference>
<keyword evidence="3" id="KW-1185">Reference proteome</keyword>
<evidence type="ECO:0000313" key="2">
    <source>
        <dbReference type="EMBL" id="CAH0001983.1"/>
    </source>
</evidence>
<dbReference type="OrthoDB" id="10569953at2759"/>
<gene>
    <name evidence="2" type="ORF">CBYS24578_00001781</name>
</gene>
<comment type="caution">
    <text evidence="2">The sequence shown here is derived from an EMBL/GenBank/DDBJ whole genome shotgun (WGS) entry which is preliminary data.</text>
</comment>
<evidence type="ECO:0000256" key="1">
    <source>
        <dbReference type="SAM" id="MobiDB-lite"/>
    </source>
</evidence>
<proteinExistence type="predicted"/>
<dbReference type="AlphaFoldDB" id="A0A9N9Y928"/>
<name>A0A9N9Y928_9HYPO</name>
<feature type="region of interest" description="Disordered" evidence="1">
    <location>
        <begin position="34"/>
        <end position="53"/>
    </location>
</feature>
<accession>A0A9N9Y928</accession>